<feature type="region of interest" description="Disordered" evidence="1">
    <location>
        <begin position="846"/>
        <end position="1109"/>
    </location>
</feature>
<accession>A0ABD0X048</accession>
<dbReference type="EMBL" id="JAGEUA010000007">
    <property type="protein sequence ID" value="KAL0969292.1"/>
    <property type="molecule type" value="Genomic_DNA"/>
</dbReference>
<feature type="compositionally biased region" description="Basic and acidic residues" evidence="1">
    <location>
        <begin position="860"/>
        <end position="872"/>
    </location>
</feature>
<feature type="region of interest" description="Disordered" evidence="1">
    <location>
        <begin position="691"/>
        <end position="833"/>
    </location>
</feature>
<feature type="compositionally biased region" description="Polar residues" evidence="1">
    <location>
        <begin position="194"/>
        <end position="215"/>
    </location>
</feature>
<feature type="region of interest" description="Disordered" evidence="1">
    <location>
        <begin position="1"/>
        <end position="65"/>
    </location>
</feature>
<evidence type="ECO:0000313" key="3">
    <source>
        <dbReference type="Proteomes" id="UP001557470"/>
    </source>
</evidence>
<dbReference type="AlphaFoldDB" id="A0ABD0X048"/>
<comment type="caution">
    <text evidence="2">The sequence shown here is derived from an EMBL/GenBank/DDBJ whole genome shotgun (WGS) entry which is preliminary data.</text>
</comment>
<feature type="compositionally biased region" description="Basic and acidic residues" evidence="1">
    <location>
        <begin position="17"/>
        <end position="28"/>
    </location>
</feature>
<evidence type="ECO:0000256" key="1">
    <source>
        <dbReference type="SAM" id="MobiDB-lite"/>
    </source>
</evidence>
<feature type="compositionally biased region" description="Basic residues" evidence="1">
    <location>
        <begin position="1027"/>
        <end position="1038"/>
    </location>
</feature>
<name>A0ABD0X048_UMBPY</name>
<protein>
    <submittedName>
        <fullName evidence="2">Uncharacterized protein</fullName>
    </submittedName>
</protein>
<gene>
    <name evidence="2" type="ORF">UPYG_G00225150</name>
</gene>
<proteinExistence type="predicted"/>
<reference evidence="2 3" key="1">
    <citation type="submission" date="2024-06" db="EMBL/GenBank/DDBJ databases">
        <authorList>
            <person name="Pan Q."/>
            <person name="Wen M."/>
            <person name="Jouanno E."/>
            <person name="Zahm M."/>
            <person name="Klopp C."/>
            <person name="Cabau C."/>
            <person name="Louis A."/>
            <person name="Berthelot C."/>
            <person name="Parey E."/>
            <person name="Roest Crollius H."/>
            <person name="Montfort J."/>
            <person name="Robinson-Rechavi M."/>
            <person name="Bouchez O."/>
            <person name="Lampietro C."/>
            <person name="Lopez Roques C."/>
            <person name="Donnadieu C."/>
            <person name="Postlethwait J."/>
            <person name="Bobe J."/>
            <person name="Verreycken H."/>
            <person name="Guiguen Y."/>
        </authorList>
    </citation>
    <scope>NUCLEOTIDE SEQUENCE [LARGE SCALE GENOMIC DNA]</scope>
    <source>
        <strain evidence="2">Up_M1</strain>
        <tissue evidence="2">Testis</tissue>
    </source>
</reference>
<feature type="compositionally biased region" description="Polar residues" evidence="1">
    <location>
        <begin position="795"/>
        <end position="804"/>
    </location>
</feature>
<feature type="region of interest" description="Disordered" evidence="1">
    <location>
        <begin position="530"/>
        <end position="589"/>
    </location>
</feature>
<feature type="compositionally biased region" description="Polar residues" evidence="1">
    <location>
        <begin position="966"/>
        <end position="976"/>
    </location>
</feature>
<evidence type="ECO:0000313" key="2">
    <source>
        <dbReference type="EMBL" id="KAL0969292.1"/>
    </source>
</evidence>
<feature type="compositionally biased region" description="Polar residues" evidence="1">
    <location>
        <begin position="709"/>
        <end position="729"/>
    </location>
</feature>
<sequence length="1109" mass="118519">MSKSATSKLKKLFHKTKSTDNEKNDILHGDAGPATQGASSERLQSGLGAVSPRDGTISGDILPTIQASDEKRRRRFLSLMLKKKRRSTETSIDDPLFHNGADELESFSSNMSFDQISVSTEYCPNSTKTQGESYQDNISFKSFDMSALNSAPLSPNKSKNKSSDGMFNRIGSFFSSKRKKSRSNSSGGSDDGSQQAVGTPVSPQSPGSSIFSNQGLEEDVQRTPTATRRDVETEGAGGRAGRTQGSLSELQAESSVFIGSSSPTTSSLDSLVVGDVGYMPFADSDSSGRGSVMELQVSATSGVSRVEAGGEADNHTSADLLPSGSKQATELSHNEDFMGEVKKKLQVHVEQTTGSAGGSPVAQTTLRSFELSQSHLNPDVTSLVTESKKTSLKTSVGGKTSYLVGVTLVSSRTTSSSDYQPDGEGEDSQAPGKNTGRRALKSISTSETTTPSHATTQDSPGQIHKALWVETHMEEEGASLDPPVKLRKVVLGKTHPGEEQAERKGEKELAVLAVPGTAAPVEYNAGVPAADTEVKDGGRVPKLAGYTAPGTRETETNITQQEDLSPGIDSELSPPLDDQTTLTKEEKRRSLKLSQSETFFTKKVYVSPEPSIDADEQTDRELNKSDNIDLESKIPLKSVKLLPSLKKVFAEDFNDPNDDDIITSAEITEGTHSPLNHHDCNAVDCSPTTPSIELDLTSPAGNMPGHRTQPYNRASGSRGQRSPQVNPPNQAEEVGNIASHSKGPPPPVRPKSKNVIAIGKGFAGGGGDAGISSGAPLRRTSKDGFETTEVMCPTSKDQPTTGKTDVADSSKSRIPKKSLNEAVPKALPSANTSSLSDVLEVVSFDGSRPQKIPKPKHLTMRTDKKPISEEVKMVSPTKVPVMSPSSSKDTEDIKTMIPKNSEPKDVKKQGPFRPESNNSGVVPKSRLPKATDPSSSPAVKKSKDGKLLTSDTNGKKCQITEKASGASIQPSTPTSPKQKELPSPEDRPTDETLETKKESKRPSPLSTNNDNTPCDDLDPPTPASPTKTKKPVSLRLKKQSNITSPTIDKTAEDPGKLSPLKLRSPVKDQSDSVTVASKLPLFRQKTPPKRKLNNPLKQSDQTAHLPMRK</sequence>
<dbReference type="Proteomes" id="UP001557470">
    <property type="component" value="Unassembled WGS sequence"/>
</dbReference>
<organism evidence="2 3">
    <name type="scientific">Umbra pygmaea</name>
    <name type="common">Eastern mudminnow</name>
    <dbReference type="NCBI Taxonomy" id="75934"/>
    <lineage>
        <taxon>Eukaryota</taxon>
        <taxon>Metazoa</taxon>
        <taxon>Chordata</taxon>
        <taxon>Craniata</taxon>
        <taxon>Vertebrata</taxon>
        <taxon>Euteleostomi</taxon>
        <taxon>Actinopterygii</taxon>
        <taxon>Neopterygii</taxon>
        <taxon>Teleostei</taxon>
        <taxon>Protacanthopterygii</taxon>
        <taxon>Esociformes</taxon>
        <taxon>Umbridae</taxon>
        <taxon>Umbra</taxon>
    </lineage>
</organism>
<feature type="region of interest" description="Disordered" evidence="1">
    <location>
        <begin position="173"/>
        <end position="248"/>
    </location>
</feature>
<keyword evidence="3" id="KW-1185">Reference proteome</keyword>
<feature type="compositionally biased region" description="Low complexity" evidence="1">
    <location>
        <begin position="444"/>
        <end position="456"/>
    </location>
</feature>
<feature type="compositionally biased region" description="Low complexity" evidence="1">
    <location>
        <begin position="183"/>
        <end position="193"/>
    </location>
</feature>
<feature type="region of interest" description="Disordered" evidence="1">
    <location>
        <begin position="304"/>
        <end position="327"/>
    </location>
</feature>
<feature type="region of interest" description="Disordered" evidence="1">
    <location>
        <begin position="412"/>
        <end position="461"/>
    </location>
</feature>
<feature type="compositionally biased region" description="Basic and acidic residues" evidence="1">
    <location>
        <begin position="977"/>
        <end position="1001"/>
    </location>
</feature>